<dbReference type="GO" id="GO:0016747">
    <property type="term" value="F:acyltransferase activity, transferring groups other than amino-acyl groups"/>
    <property type="evidence" value="ECO:0007669"/>
    <property type="project" value="InterPro"/>
</dbReference>
<gene>
    <name evidence="4" type="ORF">FIV42_10550</name>
</gene>
<dbReference type="OrthoDB" id="5525374at2"/>
<name>A0A4Y6PSE1_PERCE</name>
<sequence length="171" mass="18923">MSETNLVIRPVDDADLAAVAEIARHTLRDFVVESGGDADLFNVDFLRSTLDASTILVAVDDDEDQVVGYLQFQLRPPTLIVNGAAMRPAWQRRGVGTRLFGRAVERATEADCTRVDISVQPANESVYQLYLRLGFAEGDNPTGWNQELSMDIDRARRLLAERQSAPTLSES</sequence>
<dbReference type="PROSITE" id="PS51186">
    <property type="entry name" value="GNAT"/>
    <property type="match status" value="1"/>
</dbReference>
<dbReference type="Proteomes" id="UP000315995">
    <property type="component" value="Chromosome"/>
</dbReference>
<dbReference type="CDD" id="cd04301">
    <property type="entry name" value="NAT_SF"/>
    <property type="match status" value="1"/>
</dbReference>
<dbReference type="RefSeq" id="WP_141197645.1">
    <property type="nucleotide sequence ID" value="NZ_CP041186.1"/>
</dbReference>
<organism evidence="4 5">
    <name type="scientific">Persicimonas caeni</name>
    <dbReference type="NCBI Taxonomy" id="2292766"/>
    <lineage>
        <taxon>Bacteria</taxon>
        <taxon>Deltaproteobacteria</taxon>
        <taxon>Bradymonadales</taxon>
        <taxon>Bradymonadaceae</taxon>
        <taxon>Persicimonas</taxon>
    </lineage>
</organism>
<dbReference type="PANTHER" id="PTHR43877">
    <property type="entry name" value="AMINOALKYLPHOSPHONATE N-ACETYLTRANSFERASE-RELATED-RELATED"/>
    <property type="match status" value="1"/>
</dbReference>
<proteinExistence type="predicted"/>
<keyword evidence="1 4" id="KW-0808">Transferase</keyword>
<accession>A0A5B8Y407</accession>
<reference evidence="4 5" key="1">
    <citation type="submission" date="2019-06" db="EMBL/GenBank/DDBJ databases">
        <title>Persicimonas caeni gen. nov., sp. nov., a predatory bacterium isolated from solar saltern.</title>
        <authorList>
            <person name="Wang S."/>
        </authorList>
    </citation>
    <scope>NUCLEOTIDE SEQUENCE [LARGE SCALE GENOMIC DNA]</scope>
    <source>
        <strain evidence="4 5">YN101</strain>
    </source>
</reference>
<evidence type="ECO:0000313" key="4">
    <source>
        <dbReference type="EMBL" id="QDG51160.1"/>
    </source>
</evidence>
<keyword evidence="2" id="KW-0012">Acyltransferase</keyword>
<dbReference type="EMBL" id="CP041186">
    <property type="protein sequence ID" value="QDG51160.1"/>
    <property type="molecule type" value="Genomic_DNA"/>
</dbReference>
<protein>
    <submittedName>
        <fullName evidence="4">GNAT family N-acetyltransferase</fullName>
    </submittedName>
</protein>
<dbReference type="SUPFAM" id="SSF55729">
    <property type="entry name" value="Acyl-CoA N-acyltransferases (Nat)"/>
    <property type="match status" value="1"/>
</dbReference>
<dbReference type="AlphaFoldDB" id="A0A4Y6PSE1"/>
<evidence type="ECO:0000259" key="3">
    <source>
        <dbReference type="PROSITE" id="PS51186"/>
    </source>
</evidence>
<dbReference type="Gene3D" id="3.40.630.30">
    <property type="match status" value="1"/>
</dbReference>
<evidence type="ECO:0000313" key="5">
    <source>
        <dbReference type="Proteomes" id="UP000315995"/>
    </source>
</evidence>
<dbReference type="Pfam" id="PF00583">
    <property type="entry name" value="Acetyltransf_1"/>
    <property type="match status" value="1"/>
</dbReference>
<dbReference type="InterPro" id="IPR050832">
    <property type="entry name" value="Bact_Acetyltransf"/>
</dbReference>
<evidence type="ECO:0000256" key="2">
    <source>
        <dbReference type="ARBA" id="ARBA00023315"/>
    </source>
</evidence>
<dbReference type="InterPro" id="IPR000182">
    <property type="entry name" value="GNAT_dom"/>
</dbReference>
<evidence type="ECO:0000256" key="1">
    <source>
        <dbReference type="ARBA" id="ARBA00022679"/>
    </source>
</evidence>
<dbReference type="InterPro" id="IPR016181">
    <property type="entry name" value="Acyl_CoA_acyltransferase"/>
</dbReference>
<keyword evidence="5" id="KW-1185">Reference proteome</keyword>
<feature type="domain" description="N-acetyltransferase" evidence="3">
    <location>
        <begin position="6"/>
        <end position="155"/>
    </location>
</feature>
<accession>A0A4Y6PSE1</accession>